<keyword evidence="4" id="KW-1133">Transmembrane helix</keyword>
<dbReference type="PANTHER" id="PTHR10903">
    <property type="entry name" value="GTPASE, IMAP FAMILY MEMBER-RELATED"/>
    <property type="match status" value="1"/>
</dbReference>
<name>A0A8B6C6B1_MYTGA</name>
<feature type="domain" description="AIG1-type G" evidence="5">
    <location>
        <begin position="2"/>
        <end position="129"/>
    </location>
</feature>
<dbReference type="InterPro" id="IPR027417">
    <property type="entry name" value="P-loop_NTPase"/>
</dbReference>
<dbReference type="SUPFAM" id="SSF52540">
    <property type="entry name" value="P-loop containing nucleoside triphosphate hydrolases"/>
    <property type="match status" value="1"/>
</dbReference>
<keyword evidence="4" id="KW-0812">Transmembrane</keyword>
<evidence type="ECO:0000313" key="6">
    <source>
        <dbReference type="EMBL" id="VDI00061.1"/>
    </source>
</evidence>
<dbReference type="EMBL" id="UYJE01001200">
    <property type="protein sequence ID" value="VDI00061.1"/>
    <property type="molecule type" value="Genomic_DNA"/>
</dbReference>
<dbReference type="PANTHER" id="PTHR10903:SF184">
    <property type="entry name" value="GTP-BINDING PROTEIN A"/>
    <property type="match status" value="1"/>
</dbReference>
<evidence type="ECO:0000256" key="1">
    <source>
        <dbReference type="ARBA" id="ARBA00008535"/>
    </source>
</evidence>
<dbReference type="GO" id="GO:0005525">
    <property type="term" value="F:GTP binding"/>
    <property type="evidence" value="ECO:0007669"/>
    <property type="project" value="UniProtKB-KW"/>
</dbReference>
<evidence type="ECO:0000256" key="4">
    <source>
        <dbReference type="SAM" id="Phobius"/>
    </source>
</evidence>
<keyword evidence="7" id="KW-1185">Reference proteome</keyword>
<proteinExistence type="inferred from homology"/>
<keyword evidence="3" id="KW-0342">GTP-binding</keyword>
<evidence type="ECO:0000256" key="3">
    <source>
        <dbReference type="ARBA" id="ARBA00023134"/>
    </source>
</evidence>
<evidence type="ECO:0000259" key="5">
    <source>
        <dbReference type="Pfam" id="PF04548"/>
    </source>
</evidence>
<sequence>MKIVVFDTPGMFNTYLTTSEVKSNLKKSINSVSTGPFALIYVLPLRGQTDEDRITIKEMIEVLGDEMYRSIIIVFTDSKISDVLNNCTLQEYLKEMPDYINDLIDRCEHKYIALSFDGHGNENNMIKQFSFLQKMPVSGSYYKCESYTQLRIGKHLVSPRYKPTKAHYIGLFIVGGTCVYNYLTFR</sequence>
<keyword evidence="4" id="KW-0472">Membrane</keyword>
<protein>
    <recommendedName>
        <fullName evidence="5">AIG1-type G domain-containing protein</fullName>
    </recommendedName>
</protein>
<dbReference type="InterPro" id="IPR045058">
    <property type="entry name" value="GIMA/IAN/Toc"/>
</dbReference>
<feature type="transmembrane region" description="Helical" evidence="4">
    <location>
        <begin position="166"/>
        <end position="183"/>
    </location>
</feature>
<comment type="caution">
    <text evidence="6">The sequence shown here is derived from an EMBL/GenBank/DDBJ whole genome shotgun (WGS) entry which is preliminary data.</text>
</comment>
<dbReference type="Gene3D" id="3.40.50.300">
    <property type="entry name" value="P-loop containing nucleotide triphosphate hydrolases"/>
    <property type="match status" value="1"/>
</dbReference>
<dbReference type="Proteomes" id="UP000596742">
    <property type="component" value="Unassembled WGS sequence"/>
</dbReference>
<evidence type="ECO:0000256" key="2">
    <source>
        <dbReference type="ARBA" id="ARBA00022741"/>
    </source>
</evidence>
<dbReference type="InterPro" id="IPR006703">
    <property type="entry name" value="G_AIG1"/>
</dbReference>
<reference evidence="6" key="1">
    <citation type="submission" date="2018-11" db="EMBL/GenBank/DDBJ databases">
        <authorList>
            <person name="Alioto T."/>
            <person name="Alioto T."/>
        </authorList>
    </citation>
    <scope>NUCLEOTIDE SEQUENCE</scope>
</reference>
<dbReference type="OrthoDB" id="431287at2759"/>
<comment type="similarity">
    <text evidence="1">Belongs to the TRAFAC class TrmE-Era-EngA-EngB-Septin-like GTPase superfamily. AIG1/Toc34/Toc159-like paraseptin GTPase family. IAN subfamily.</text>
</comment>
<dbReference type="AlphaFoldDB" id="A0A8B6C6B1"/>
<organism evidence="6 7">
    <name type="scientific">Mytilus galloprovincialis</name>
    <name type="common">Mediterranean mussel</name>
    <dbReference type="NCBI Taxonomy" id="29158"/>
    <lineage>
        <taxon>Eukaryota</taxon>
        <taxon>Metazoa</taxon>
        <taxon>Spiralia</taxon>
        <taxon>Lophotrochozoa</taxon>
        <taxon>Mollusca</taxon>
        <taxon>Bivalvia</taxon>
        <taxon>Autobranchia</taxon>
        <taxon>Pteriomorphia</taxon>
        <taxon>Mytilida</taxon>
        <taxon>Mytiloidea</taxon>
        <taxon>Mytilidae</taxon>
        <taxon>Mytilinae</taxon>
        <taxon>Mytilus</taxon>
    </lineage>
</organism>
<keyword evidence="2" id="KW-0547">Nucleotide-binding</keyword>
<accession>A0A8B6C6B1</accession>
<gene>
    <name evidence="6" type="ORF">MGAL_10B022624</name>
</gene>
<dbReference type="Pfam" id="PF04548">
    <property type="entry name" value="AIG1"/>
    <property type="match status" value="1"/>
</dbReference>
<evidence type="ECO:0000313" key="7">
    <source>
        <dbReference type="Proteomes" id="UP000596742"/>
    </source>
</evidence>